<comment type="caution">
    <text evidence="2">The sequence shown here is derived from an EMBL/GenBank/DDBJ whole genome shotgun (WGS) entry which is preliminary data.</text>
</comment>
<evidence type="ECO:0000256" key="1">
    <source>
        <dbReference type="SAM" id="MobiDB-lite"/>
    </source>
</evidence>
<feature type="non-terminal residue" evidence="2">
    <location>
        <position position="1"/>
    </location>
</feature>
<feature type="non-terminal residue" evidence="2">
    <location>
        <position position="157"/>
    </location>
</feature>
<dbReference type="AlphaFoldDB" id="A0A699TU85"/>
<feature type="region of interest" description="Disordered" evidence="1">
    <location>
        <begin position="94"/>
        <end position="133"/>
    </location>
</feature>
<reference evidence="2" key="1">
    <citation type="journal article" date="2019" name="Sci. Rep.">
        <title>Draft genome of Tanacetum cinerariifolium, the natural source of mosquito coil.</title>
        <authorList>
            <person name="Yamashiro T."/>
            <person name="Shiraishi A."/>
            <person name="Satake H."/>
            <person name="Nakayama K."/>
        </authorList>
    </citation>
    <scope>NUCLEOTIDE SEQUENCE</scope>
</reference>
<gene>
    <name evidence="2" type="ORF">Tci_885349</name>
</gene>
<sequence>GKGTGVAEVKIETTGPIMPIRPTPTSDAMTEYLRYADLPPNQEKQVVFRVIAGISSLGKNIVFQEPGLPAAIPLRLPRANRVGGVSAAVFRRFGGHAQPEARPPRAALQPQLPRAGGHPQNREHAALQRQPQLLARRRLRQLVGHGLRRPLPARSQA</sequence>
<dbReference type="EMBL" id="BKCJ011272081">
    <property type="protein sequence ID" value="GFD13380.1"/>
    <property type="molecule type" value="Genomic_DNA"/>
</dbReference>
<evidence type="ECO:0000313" key="2">
    <source>
        <dbReference type="EMBL" id="GFD13380.1"/>
    </source>
</evidence>
<protein>
    <submittedName>
        <fullName evidence="2">Uncharacterized protein</fullName>
    </submittedName>
</protein>
<proteinExistence type="predicted"/>
<accession>A0A699TU85</accession>
<organism evidence="2">
    <name type="scientific">Tanacetum cinerariifolium</name>
    <name type="common">Dalmatian daisy</name>
    <name type="synonym">Chrysanthemum cinerariifolium</name>
    <dbReference type="NCBI Taxonomy" id="118510"/>
    <lineage>
        <taxon>Eukaryota</taxon>
        <taxon>Viridiplantae</taxon>
        <taxon>Streptophyta</taxon>
        <taxon>Embryophyta</taxon>
        <taxon>Tracheophyta</taxon>
        <taxon>Spermatophyta</taxon>
        <taxon>Magnoliopsida</taxon>
        <taxon>eudicotyledons</taxon>
        <taxon>Gunneridae</taxon>
        <taxon>Pentapetalae</taxon>
        <taxon>asterids</taxon>
        <taxon>campanulids</taxon>
        <taxon>Asterales</taxon>
        <taxon>Asteraceae</taxon>
        <taxon>Asteroideae</taxon>
        <taxon>Anthemideae</taxon>
        <taxon>Anthemidinae</taxon>
        <taxon>Tanacetum</taxon>
    </lineage>
</organism>
<name>A0A699TU85_TANCI</name>